<evidence type="ECO:0000256" key="7">
    <source>
        <dbReference type="ARBA" id="ARBA00022884"/>
    </source>
</evidence>
<evidence type="ECO:0000256" key="11">
    <source>
        <dbReference type="ARBA" id="ARBA00046380"/>
    </source>
</evidence>
<keyword evidence="3" id="KW-0479">Metal-binding</keyword>
<dbReference type="InterPro" id="IPR028629">
    <property type="entry name" value="Cas9"/>
</dbReference>
<comment type="similarity">
    <text evidence="12">Belongs to the CRISPR-associated Cas9 family.</text>
</comment>
<comment type="caution">
    <text evidence="12">Lacks conserved residue(s) required for the propagation of feature annotation.</text>
</comment>
<sequence length="1554" mass="180894">MKKILGLDLGTNSIGWALVESNFENKEGQILGMGSRIIPMSQDIMDKFGSGQSISQTAERTRYRGVRRLVERGLLRRERLHRVLNRLKFLPEHYADSIDFEKHFGQFKNGVEVKLNYRKNKDGKHEFLFMDSFKEMINEFGARGLQTKVPLDWTLYYLRKKALREKISKEELAWLLLNFNQKRGYYQLRGEEEEVAEGKIKEFVSLKVKEVIDSGDVIKKTGDKLYDVVFENGWQYDRQITKTENWIGKTKEFIVTTTTTKNGDLKYSFKAVDSEKDWIAIKTKTEQDIQKSDKTVGEYIFDTLLENPSQKLRGKLVKTIERKFYKAELNAILSKQIECHPELQDRDLYKACVEELYPINESHRNGIMEKGFGYLFVEDILFYQRPLKSKKSSIANCPYEKKTFVKDDVRQEVPIKCIPKSNPLFQEFRLWQFLKNLKIYQREAIVGSKSEIDVDVTCQFIKTEDDWGDLFDFLNNRKEIDQKAFLRKYKLNENAYRWNNVEDRKYPCNETRAQFISRLKKVKDSSYEEFLTTKNEQELWHLIYSVKDKLEYAKALGTFANRKELDEATFVESFIKFPPFDSDYGAYSEKAIKKLLPLMRKGKYWSDSLINKEVKGRILSIQERLESIDYDEEVFAKDKNNKLQTIVDDDIPKQLLKSFLDYPKNTALKGLNTYQACYAVYQRHSEIGDILCWKNPKDIDVYLHEFKQHSLRNPIVEQVVTETLRVVRDIWQYHGSGQVNFFNEIHVELGRDMKSSSDKRKSIAAIQSENENTNQRIKALLQELKEDSTVKDDVRPYSPSHQEILKIYEEGIFNQFEADDDILKIRKNTSPSKKDIERYKIWLEQGYISPYTGNPIPLSGLFSERYQIEHIIPQSRYFDNSLSNKVICESEVNEDKSNKTAYEYIKENSGKILNGSIKLLTIKAYEDHCNRSFKKSRTKLKYLLSEDIPEGFINRQLNDSRYISKIVKALLSNVVREEGEKEATAKGLVPVTGAITSKLKQDWGLNDKWNELITPRFKRLNEMTKSNDFGYWDKDMNRFRTMVPDEIAKGFSKKRIDHRHHALDALIIACVTKDHTNYITSLNTERKNHSLVAKLRQIEKKQITDKHTQKPKTIEVAKAYHQPWSGFTSDAKTALENILISFKQNTRVINKTNNKYLSYKDEDGQIRLGKDGKPKKELTKQVKGDSWAIRKAMHKDTVSGAVTIKRKKKGLANLTAYLEQWQLIVDKPIRRKVRNLNDLFNGDVKAMQKHLKSHPITINDEAVVKIEVYETVEATATRGISTALTGNFTRKQLEAVTDSGIQLIFENHIKNYTEEDGKERFDLAFNTEGLEDLNNNIASLNRGKFHKPIYKVRLYEVGNRFAVGETGNKQDKFVEAAKGTNLFFAIYWDEEKQKRVYDTVPLNEVITHQKQTAHVKAKDNTPIAVKAEKGQFLFTLSPNDLVYIPTNEELEDTSLVDFNCLNKDQLERVYKMVSTTQNKLQCQPVYYASSIIEKENGSGNKTERILKYFNSNDVLDQGGEAVMIKERCWKLKVDRLGNVIEVKKHVSAQLQTAY</sequence>
<dbReference type="Proteomes" id="UP000285794">
    <property type="component" value="Unassembled WGS sequence"/>
</dbReference>
<keyword evidence="15" id="KW-1185">Reference proteome</keyword>
<dbReference type="InterPro" id="IPR003615">
    <property type="entry name" value="HNH_nuc"/>
</dbReference>
<evidence type="ECO:0000256" key="8">
    <source>
        <dbReference type="ARBA" id="ARBA00023118"/>
    </source>
</evidence>
<dbReference type="GO" id="GO:0003723">
    <property type="term" value="F:RNA binding"/>
    <property type="evidence" value="ECO:0007669"/>
    <property type="project" value="UniProtKB-UniRule"/>
</dbReference>
<dbReference type="GO" id="GO:0051607">
    <property type="term" value="P:defense response to virus"/>
    <property type="evidence" value="ECO:0007669"/>
    <property type="project" value="UniProtKB-UniRule"/>
</dbReference>
<dbReference type="PROSITE" id="PS51749">
    <property type="entry name" value="HNH_CAS9"/>
    <property type="match status" value="1"/>
</dbReference>
<evidence type="ECO:0000256" key="12">
    <source>
        <dbReference type="HAMAP-Rule" id="MF_01480"/>
    </source>
</evidence>
<keyword evidence="9 12" id="KW-0238">DNA-binding</keyword>
<dbReference type="EMBL" id="QQWG01000004">
    <property type="protein sequence ID" value="RRG22865.1"/>
    <property type="molecule type" value="Genomic_DNA"/>
</dbReference>
<dbReference type="GO" id="GO:0003677">
    <property type="term" value="F:DNA binding"/>
    <property type="evidence" value="ECO:0007669"/>
    <property type="project" value="UniProtKB-UniRule"/>
</dbReference>
<comment type="domain">
    <text evidence="12">Has 2 endonuclease domains. The discontinuous RuvC-like domain cleaves the target DNA noncomplementary to crRNA while the HNH nuclease domain cleaves the target DNA complementary to crRNA.</text>
</comment>
<evidence type="ECO:0000256" key="4">
    <source>
        <dbReference type="ARBA" id="ARBA00022759"/>
    </source>
</evidence>
<dbReference type="GO" id="GO:0004519">
    <property type="term" value="F:endonuclease activity"/>
    <property type="evidence" value="ECO:0007669"/>
    <property type="project" value="UniProtKB-UniRule"/>
</dbReference>
<dbReference type="EC" id="3.1.-.-" evidence="12"/>
<keyword evidence="5 12" id="KW-0378">Hydrolase</keyword>
<comment type="function">
    <text evidence="12">CRISPR (clustered regularly interspaced short palindromic repeat) is an adaptive immune system that provides protection against mobile genetic elements (viruses, transposable elements and conjugative plasmids). CRISPR clusters contain spacers, sequences complementary to antecedent mobile elements, and target invading nucleic acids. CRISPR clusters are transcribed and processed into CRISPR RNA (crRNA). In type II CRISPR systems correct processing of pre-crRNA requires a trans-encoded small RNA (tracrRNA), endogenous ribonuclease 3 (rnc) and this protein. The tracrRNA serves as a guide for ribonuclease 3-aided processing of pre-crRNA. Subsequently Cas9/crRNA/tracrRNA endonucleolytically cleaves linear or circular dsDNA target complementary to the spacer; Cas9 is inactive in the absence of the 2 guide RNAs (gRNA). Cas9 recognizes the protospacer adjacent motif (PAM) in the CRISPR repeat sequences to help distinguish self versus nonself, as targets within the bacterial CRISPR locus do not have PAMs. PAM recognition is also required for catalytic activity.</text>
</comment>
<evidence type="ECO:0000256" key="5">
    <source>
        <dbReference type="ARBA" id="ARBA00022801"/>
    </source>
</evidence>
<feature type="domain" description="HNH Cas9-type" evidence="13">
    <location>
        <begin position="790"/>
        <end position="957"/>
    </location>
</feature>
<evidence type="ECO:0000256" key="9">
    <source>
        <dbReference type="ARBA" id="ARBA00023125"/>
    </source>
</evidence>
<comment type="subunit">
    <text evidence="11 12">Monomer. Binds crRNA and tracrRNA.</text>
</comment>
<evidence type="ECO:0000256" key="1">
    <source>
        <dbReference type="ARBA" id="ARBA00001946"/>
    </source>
</evidence>
<dbReference type="GO" id="GO:0046872">
    <property type="term" value="F:metal ion binding"/>
    <property type="evidence" value="ECO:0007669"/>
    <property type="project" value="UniProtKB-UniRule"/>
</dbReference>
<dbReference type="Gene3D" id="3.30.420.10">
    <property type="entry name" value="Ribonuclease H-like superfamily/Ribonuclease H"/>
    <property type="match status" value="2"/>
</dbReference>
<dbReference type="GO" id="GO:0043571">
    <property type="term" value="P:maintenance of CRISPR repeat elements"/>
    <property type="evidence" value="ECO:0007669"/>
    <property type="project" value="UniProtKB-UniRule"/>
</dbReference>
<dbReference type="Pfam" id="PF13395">
    <property type="entry name" value="HNH_4"/>
    <property type="match status" value="1"/>
</dbReference>
<feature type="active site" description="Proton acceptor for HNH nuclease domain" evidence="12">
    <location>
        <position position="870"/>
    </location>
</feature>
<gene>
    <name evidence="12" type="primary">cas9</name>
    <name evidence="14" type="ORF">DWB61_05345</name>
</gene>
<organism evidence="14 15">
    <name type="scientific">Ancylomarina euxinus</name>
    <dbReference type="NCBI Taxonomy" id="2283627"/>
    <lineage>
        <taxon>Bacteria</taxon>
        <taxon>Pseudomonadati</taxon>
        <taxon>Bacteroidota</taxon>
        <taxon>Bacteroidia</taxon>
        <taxon>Marinilabiliales</taxon>
        <taxon>Marinifilaceae</taxon>
        <taxon>Ancylomarina</taxon>
    </lineage>
</organism>
<evidence type="ECO:0000256" key="6">
    <source>
        <dbReference type="ARBA" id="ARBA00022842"/>
    </source>
</evidence>
<keyword evidence="6" id="KW-0460">Magnesium</keyword>
<dbReference type="Gene3D" id="1.10.30.50">
    <property type="match status" value="1"/>
</dbReference>
<dbReference type="InterPro" id="IPR041383">
    <property type="entry name" value="RuvC_III"/>
</dbReference>
<dbReference type="Pfam" id="PF18541">
    <property type="entry name" value="RuvC_III"/>
    <property type="match status" value="1"/>
</dbReference>
<dbReference type="NCBIfam" id="TIGR01865">
    <property type="entry name" value="cas_Csn1"/>
    <property type="match status" value="1"/>
</dbReference>
<feature type="active site" description="For RuvC-like nuclease domain" evidence="12">
    <location>
        <position position="8"/>
    </location>
</feature>
<keyword evidence="4 12" id="KW-0255">Endonuclease</keyword>
<evidence type="ECO:0000256" key="3">
    <source>
        <dbReference type="ARBA" id="ARBA00022723"/>
    </source>
</evidence>
<keyword evidence="2 12" id="KW-0540">Nuclease</keyword>
<comment type="cofactor">
    <cofactor evidence="1">
        <name>Mg(2+)</name>
        <dbReference type="ChEBI" id="CHEBI:18420"/>
    </cofactor>
</comment>
<keyword evidence="8 12" id="KW-0051">Antiviral defense</keyword>
<dbReference type="HAMAP" id="MF_01480">
    <property type="entry name" value="Cas9"/>
    <property type="match status" value="1"/>
</dbReference>
<name>A0A425Y3J4_9BACT</name>
<dbReference type="GO" id="GO:0016787">
    <property type="term" value="F:hydrolase activity"/>
    <property type="evidence" value="ECO:0007669"/>
    <property type="project" value="UniProtKB-KW"/>
</dbReference>
<dbReference type="InterPro" id="IPR036397">
    <property type="entry name" value="RNaseH_sf"/>
</dbReference>
<dbReference type="OrthoDB" id="9777169at2"/>
<protein>
    <recommendedName>
        <fullName evidence="12">CRISPR-associated endonuclease Cas9</fullName>
        <ecNumber evidence="12">3.1.-.-</ecNumber>
    </recommendedName>
</protein>
<dbReference type="Pfam" id="PF16593">
    <property type="entry name" value="Cas9-BH"/>
    <property type="match status" value="1"/>
</dbReference>
<comment type="caution">
    <text evidence="14">The sequence shown here is derived from an EMBL/GenBank/DDBJ whole genome shotgun (WGS) entry which is preliminary data.</text>
</comment>
<keyword evidence="10" id="KW-0464">Manganese</keyword>
<dbReference type="RefSeq" id="WP_125029863.1">
    <property type="nucleotide sequence ID" value="NZ_JAPXVP010000004.1"/>
</dbReference>
<dbReference type="InterPro" id="IPR032239">
    <property type="entry name" value="Cas9-BH"/>
</dbReference>
<proteinExistence type="inferred from homology"/>
<keyword evidence="7 12" id="KW-0694">RNA-binding</keyword>
<reference evidence="14 15" key="1">
    <citation type="submission" date="2018-07" db="EMBL/GenBank/DDBJ databases">
        <title>Draft genome sequence of Ancylomarina sp. M1P.</title>
        <authorList>
            <person name="Yadav S."/>
            <person name="Villanueva L."/>
            <person name="Damste J.S.S."/>
        </authorList>
    </citation>
    <scope>NUCLEOTIDE SEQUENCE [LARGE SCALE GENOMIC DNA]</scope>
    <source>
        <strain evidence="14 15">M1P</strain>
    </source>
</reference>
<evidence type="ECO:0000256" key="2">
    <source>
        <dbReference type="ARBA" id="ARBA00022722"/>
    </source>
</evidence>
<evidence type="ECO:0000259" key="13">
    <source>
        <dbReference type="PROSITE" id="PS51749"/>
    </source>
</evidence>
<dbReference type="InterPro" id="IPR033114">
    <property type="entry name" value="HNH_CAS9"/>
</dbReference>
<evidence type="ECO:0000313" key="14">
    <source>
        <dbReference type="EMBL" id="RRG22865.1"/>
    </source>
</evidence>
<evidence type="ECO:0000313" key="15">
    <source>
        <dbReference type="Proteomes" id="UP000285794"/>
    </source>
</evidence>
<evidence type="ECO:0000256" key="10">
    <source>
        <dbReference type="ARBA" id="ARBA00023211"/>
    </source>
</evidence>
<accession>A0A425Y3J4</accession>